<evidence type="ECO:0000259" key="2">
    <source>
        <dbReference type="Pfam" id="PF00668"/>
    </source>
</evidence>
<protein>
    <submittedName>
        <fullName evidence="3">Condensation domain-containing protein</fullName>
    </submittedName>
</protein>
<organism evidence="3 4">
    <name type="scientific">Streptomyces milbemycinicus</name>
    <dbReference type="NCBI Taxonomy" id="476552"/>
    <lineage>
        <taxon>Bacteria</taxon>
        <taxon>Bacillati</taxon>
        <taxon>Actinomycetota</taxon>
        <taxon>Actinomycetes</taxon>
        <taxon>Kitasatosporales</taxon>
        <taxon>Streptomycetaceae</taxon>
        <taxon>Streptomyces</taxon>
    </lineage>
</organism>
<dbReference type="EMBL" id="JBJDQH010000017">
    <property type="protein sequence ID" value="MFK4271308.1"/>
    <property type="molecule type" value="Genomic_DNA"/>
</dbReference>
<evidence type="ECO:0000313" key="3">
    <source>
        <dbReference type="EMBL" id="MFK4271308.1"/>
    </source>
</evidence>
<dbReference type="Gene3D" id="3.30.559.30">
    <property type="entry name" value="Nonribosomal peptide synthetase, condensation domain"/>
    <property type="match status" value="1"/>
</dbReference>
<feature type="domain" description="Condensation" evidence="2">
    <location>
        <begin position="70"/>
        <end position="146"/>
    </location>
</feature>
<name>A0ABW8LZI0_9ACTN</name>
<feature type="compositionally biased region" description="Basic and acidic residues" evidence="1">
    <location>
        <begin position="21"/>
        <end position="33"/>
    </location>
</feature>
<evidence type="ECO:0000313" key="4">
    <source>
        <dbReference type="Proteomes" id="UP001620295"/>
    </source>
</evidence>
<dbReference type="Proteomes" id="UP001620295">
    <property type="component" value="Unassembled WGS sequence"/>
</dbReference>
<gene>
    <name evidence="3" type="ORF">ACI2L5_41275</name>
</gene>
<dbReference type="InterPro" id="IPR001242">
    <property type="entry name" value="Condensation_dom"/>
</dbReference>
<reference evidence="3 4" key="1">
    <citation type="submission" date="2024-11" db="EMBL/GenBank/DDBJ databases">
        <title>The Natural Products Discovery Center: Release of the First 8490 Sequenced Strains for Exploring Actinobacteria Biosynthetic Diversity.</title>
        <authorList>
            <person name="Kalkreuter E."/>
            <person name="Kautsar S.A."/>
            <person name="Yang D."/>
            <person name="Bader C.D."/>
            <person name="Teijaro C.N."/>
            <person name="Fluegel L."/>
            <person name="Davis C.M."/>
            <person name="Simpson J.R."/>
            <person name="Lauterbach L."/>
            <person name="Steele A.D."/>
            <person name="Gui C."/>
            <person name="Meng S."/>
            <person name="Li G."/>
            <person name="Viehrig K."/>
            <person name="Ye F."/>
            <person name="Su P."/>
            <person name="Kiefer A.F."/>
            <person name="Nichols A."/>
            <person name="Cepeda A.J."/>
            <person name="Yan W."/>
            <person name="Fan B."/>
            <person name="Jiang Y."/>
            <person name="Adhikari A."/>
            <person name="Zheng C.-J."/>
            <person name="Schuster L."/>
            <person name="Cowan T.M."/>
            <person name="Smanski M.J."/>
            <person name="Chevrette M.G."/>
            <person name="De Carvalho L.P.S."/>
            <person name="Shen B."/>
        </authorList>
    </citation>
    <scope>NUCLEOTIDE SEQUENCE [LARGE SCALE GENOMIC DNA]</scope>
    <source>
        <strain evidence="3 4">NPDC020863</strain>
    </source>
</reference>
<feature type="region of interest" description="Disordered" evidence="1">
    <location>
        <begin position="21"/>
        <end position="50"/>
    </location>
</feature>
<dbReference type="SUPFAM" id="SSF52777">
    <property type="entry name" value="CoA-dependent acyltransferases"/>
    <property type="match status" value="1"/>
</dbReference>
<sequence length="154" mass="16613">MVHAEGLGYRGAATWSQDRPDGLDLVFGRDEPPPARAHAPYRGAPLANSPQIGRMRSSNLPFDGGDVAVAAFEVRPVPVESGTAKFDLNLMVQETEAGLTGYLEYSADLFARGTAEAKVRDYERLLREIAAAPEADLAGLRTRADRTRSEGGVR</sequence>
<dbReference type="Pfam" id="PF00668">
    <property type="entry name" value="Condensation"/>
    <property type="match status" value="1"/>
</dbReference>
<accession>A0ABW8LZI0</accession>
<keyword evidence="4" id="KW-1185">Reference proteome</keyword>
<proteinExistence type="predicted"/>
<dbReference type="RefSeq" id="WP_404748326.1">
    <property type="nucleotide sequence ID" value="NZ_JBJDQH010000017.1"/>
</dbReference>
<comment type="caution">
    <text evidence="3">The sequence shown here is derived from an EMBL/GenBank/DDBJ whole genome shotgun (WGS) entry which is preliminary data.</text>
</comment>
<evidence type="ECO:0000256" key="1">
    <source>
        <dbReference type="SAM" id="MobiDB-lite"/>
    </source>
</evidence>